<protein>
    <submittedName>
        <fullName evidence="1">Uncharacterized protein</fullName>
    </submittedName>
</protein>
<dbReference type="EMBL" id="OC321128">
    <property type="protein sequence ID" value="CAD7409484.1"/>
    <property type="molecule type" value="Genomic_DNA"/>
</dbReference>
<sequence>MFQKLWFQHVWPCLQQEMKTQEVLAAVLQPTIFLVQECSIEEYEAIILPSFRIPGLDLNPNFSATSESDQIRLSL</sequence>
<proteinExistence type="predicted"/>
<dbReference type="AlphaFoldDB" id="A0A7R9D7M5"/>
<name>A0A7R9D7M5_TIMCR</name>
<evidence type="ECO:0000313" key="1">
    <source>
        <dbReference type="EMBL" id="CAD7409484.1"/>
    </source>
</evidence>
<gene>
    <name evidence="1" type="ORF">TCEB3V08_LOCUS10044</name>
</gene>
<accession>A0A7R9D7M5</accession>
<organism evidence="1">
    <name type="scientific">Timema cristinae</name>
    <name type="common">Walking stick</name>
    <dbReference type="NCBI Taxonomy" id="61476"/>
    <lineage>
        <taxon>Eukaryota</taxon>
        <taxon>Metazoa</taxon>
        <taxon>Ecdysozoa</taxon>
        <taxon>Arthropoda</taxon>
        <taxon>Hexapoda</taxon>
        <taxon>Insecta</taxon>
        <taxon>Pterygota</taxon>
        <taxon>Neoptera</taxon>
        <taxon>Polyneoptera</taxon>
        <taxon>Phasmatodea</taxon>
        <taxon>Timematodea</taxon>
        <taxon>Timematoidea</taxon>
        <taxon>Timematidae</taxon>
        <taxon>Timema</taxon>
    </lineage>
</organism>
<reference evidence="1" key="1">
    <citation type="submission" date="2020-11" db="EMBL/GenBank/DDBJ databases">
        <authorList>
            <person name="Tran Van P."/>
        </authorList>
    </citation>
    <scope>NUCLEOTIDE SEQUENCE</scope>
</reference>